<evidence type="ECO:0000313" key="2">
    <source>
        <dbReference type="Proteomes" id="UP001217838"/>
    </source>
</evidence>
<evidence type="ECO:0008006" key="3">
    <source>
        <dbReference type="Google" id="ProtNLM"/>
    </source>
</evidence>
<dbReference type="Gene3D" id="1.25.40.10">
    <property type="entry name" value="Tetratricopeptide repeat domain"/>
    <property type="match status" value="1"/>
</dbReference>
<sequence length="592" mass="63594">MSIPLWALVDPRGDGRCAGAGDDGGASRPAAGAAAANGMGGRAAADARSAAGEGVADAAAGALARAGSGDDRGDRAAQTGGADVRVKRGEYFYAEHFAVERDPEEAARQQYATERQLGHFGENPMPEEALWLRGVEIATNTKVVIELRRLPYGWTHSVEREILAREVMALRSPYIVPVLHAGPGIVYAEPRRVRPRPHLFAADAAACALQACEVAAQMHALGHGYLFFGPRHLRVIESEGGWRIAWLLPGRWALAALDRQAVIAKETREEKKKRRMAQATKDSPIAAERRAIVEFFAELLAPNDPARERELERIRGGAPACADMVALARLFLPLVADPGPWAARIEAMPVVRKLPKGERDWDAIIRDGEATLLLIGNSGYVVLPLACAYHQRACRRAAAGALASALADVERALALDRLVVYAATRAVLRDRMGQRAAARAELAAVLDRARAVMKSGGVVRNQEGVIVRTEPRVYPGELAHALEVAGLLALHDGEPAAAVGVLQEAFELDRTAARAHALGAALYGCGDVEAAAEYEARSVELAPKVPRYTWALVGSLLRLGRAEEARQHALVLLTQLRDDAAQREKFARVFGA</sequence>
<gene>
    <name evidence="1" type="ORF">POL58_03065</name>
</gene>
<name>A0ABT5AXY0_9BACT</name>
<dbReference type="RefSeq" id="WP_271994323.1">
    <property type="nucleotide sequence ID" value="NZ_JAQNDN010000001.1"/>
</dbReference>
<organism evidence="1 2">
    <name type="scientific">Nannocystis radixulma</name>
    <dbReference type="NCBI Taxonomy" id="2995305"/>
    <lineage>
        <taxon>Bacteria</taxon>
        <taxon>Pseudomonadati</taxon>
        <taxon>Myxococcota</taxon>
        <taxon>Polyangia</taxon>
        <taxon>Nannocystales</taxon>
        <taxon>Nannocystaceae</taxon>
        <taxon>Nannocystis</taxon>
    </lineage>
</organism>
<accession>A0ABT5AXY0</accession>
<evidence type="ECO:0000313" key="1">
    <source>
        <dbReference type="EMBL" id="MDC0666695.1"/>
    </source>
</evidence>
<dbReference type="Proteomes" id="UP001217838">
    <property type="component" value="Unassembled WGS sequence"/>
</dbReference>
<dbReference type="SUPFAM" id="SSF48452">
    <property type="entry name" value="TPR-like"/>
    <property type="match status" value="1"/>
</dbReference>
<dbReference type="EMBL" id="JAQNDN010000001">
    <property type="protein sequence ID" value="MDC0666695.1"/>
    <property type="molecule type" value="Genomic_DNA"/>
</dbReference>
<protein>
    <recommendedName>
        <fullName evidence="3">Tetratricopeptide repeat protein</fullName>
    </recommendedName>
</protein>
<reference evidence="1 2" key="1">
    <citation type="submission" date="2022-11" db="EMBL/GenBank/DDBJ databases">
        <title>Minimal conservation of predation-associated metabolite biosynthetic gene clusters underscores biosynthetic potential of Myxococcota including descriptions for ten novel species: Archangium lansinium sp. nov., Myxococcus landrumus sp. nov., Nannocystis bai.</title>
        <authorList>
            <person name="Ahearne A."/>
            <person name="Stevens C."/>
            <person name="Dowd S."/>
        </authorList>
    </citation>
    <scope>NUCLEOTIDE SEQUENCE [LARGE SCALE GENOMIC DNA]</scope>
    <source>
        <strain evidence="1 2">NCELM</strain>
    </source>
</reference>
<keyword evidence="2" id="KW-1185">Reference proteome</keyword>
<dbReference type="InterPro" id="IPR011990">
    <property type="entry name" value="TPR-like_helical_dom_sf"/>
</dbReference>
<proteinExistence type="predicted"/>
<comment type="caution">
    <text evidence="1">The sequence shown here is derived from an EMBL/GenBank/DDBJ whole genome shotgun (WGS) entry which is preliminary data.</text>
</comment>